<accession>A0A1G2KTW2</accession>
<dbReference type="AlphaFoldDB" id="A0A1G2KTW2"/>
<protein>
    <submittedName>
        <fullName evidence="2">Uncharacterized protein</fullName>
    </submittedName>
</protein>
<organism evidence="2 3">
    <name type="scientific">Candidatus Sungbacteria bacterium RIFCSPHIGHO2_02_FULL_49_20</name>
    <dbReference type="NCBI Taxonomy" id="1802272"/>
    <lineage>
        <taxon>Bacteria</taxon>
        <taxon>Candidatus Sungiibacteriota</taxon>
    </lineage>
</organism>
<name>A0A1G2KTW2_9BACT</name>
<keyword evidence="1" id="KW-1133">Transmembrane helix</keyword>
<keyword evidence="1" id="KW-0472">Membrane</keyword>
<dbReference type="Proteomes" id="UP000178710">
    <property type="component" value="Unassembled WGS sequence"/>
</dbReference>
<evidence type="ECO:0000313" key="3">
    <source>
        <dbReference type="Proteomes" id="UP000178710"/>
    </source>
</evidence>
<feature type="transmembrane region" description="Helical" evidence="1">
    <location>
        <begin position="77"/>
        <end position="102"/>
    </location>
</feature>
<comment type="caution">
    <text evidence="2">The sequence shown here is derived from an EMBL/GenBank/DDBJ whole genome shotgun (WGS) entry which is preliminary data.</text>
</comment>
<keyword evidence="1" id="KW-0812">Transmembrane</keyword>
<reference evidence="2 3" key="1">
    <citation type="journal article" date="2016" name="Nat. Commun.">
        <title>Thousands of microbial genomes shed light on interconnected biogeochemical processes in an aquifer system.</title>
        <authorList>
            <person name="Anantharaman K."/>
            <person name="Brown C.T."/>
            <person name="Hug L.A."/>
            <person name="Sharon I."/>
            <person name="Castelle C.J."/>
            <person name="Probst A.J."/>
            <person name="Thomas B.C."/>
            <person name="Singh A."/>
            <person name="Wilkins M.J."/>
            <person name="Karaoz U."/>
            <person name="Brodie E.L."/>
            <person name="Williams K.H."/>
            <person name="Hubbard S.S."/>
            <person name="Banfield J.F."/>
        </authorList>
    </citation>
    <scope>NUCLEOTIDE SEQUENCE [LARGE SCALE GENOMIC DNA]</scope>
</reference>
<gene>
    <name evidence="2" type="ORF">A3C12_00825</name>
</gene>
<proteinExistence type="predicted"/>
<feature type="transmembrane region" description="Helical" evidence="1">
    <location>
        <begin position="38"/>
        <end position="57"/>
    </location>
</feature>
<evidence type="ECO:0000313" key="2">
    <source>
        <dbReference type="EMBL" id="OHA01861.1"/>
    </source>
</evidence>
<dbReference type="EMBL" id="MHQK01000017">
    <property type="protein sequence ID" value="OHA01861.1"/>
    <property type="molecule type" value="Genomic_DNA"/>
</dbReference>
<sequence length="158" mass="18405">MMTQEGVLLLTDAERVALREMARHIYNIEGWCWSRSPFNIGGLVAIATWFVMMSVWLRYEIAPLSNLQAGLNSATSIYAIFFYVMTIVVWWFICTNVLYFGFSRRWTRRTELALDIQRQTLEGRAGIAKLKAFVQVADHFREFGDDWAVKKLLRGKRV</sequence>
<evidence type="ECO:0000256" key="1">
    <source>
        <dbReference type="SAM" id="Phobius"/>
    </source>
</evidence>